<evidence type="ECO:0000313" key="2">
    <source>
        <dbReference type="Proteomes" id="UP000293347"/>
    </source>
</evidence>
<gene>
    <name evidence="1" type="ORF">EZ437_10760</name>
</gene>
<dbReference type="RefSeq" id="WP_131595921.1">
    <property type="nucleotide sequence ID" value="NZ_SJSL01000002.1"/>
</dbReference>
<dbReference type="Proteomes" id="UP000293347">
    <property type="component" value="Unassembled WGS sequence"/>
</dbReference>
<keyword evidence="2" id="KW-1185">Reference proteome</keyword>
<comment type="caution">
    <text evidence="1">The sequence shown here is derived from an EMBL/GenBank/DDBJ whole genome shotgun (WGS) entry which is preliminary data.</text>
</comment>
<dbReference type="AlphaFoldDB" id="A0A4R0NM14"/>
<reference evidence="1 2" key="1">
    <citation type="submission" date="2019-02" db="EMBL/GenBank/DDBJ databases">
        <title>Pedobacter sp. RP-1-14 sp. nov., isolated from Arctic soil.</title>
        <authorList>
            <person name="Dahal R.H."/>
        </authorList>
    </citation>
    <scope>NUCLEOTIDE SEQUENCE [LARGE SCALE GENOMIC DNA]</scope>
    <source>
        <strain evidence="1 2">RP-1-14</strain>
    </source>
</reference>
<accession>A0A4R0NM14</accession>
<dbReference type="EMBL" id="SJSL01000002">
    <property type="protein sequence ID" value="TCD01229.1"/>
    <property type="molecule type" value="Genomic_DNA"/>
</dbReference>
<organism evidence="1 2">
    <name type="scientific">Pedobacter psychroterrae</name>
    <dbReference type="NCBI Taxonomy" id="2530453"/>
    <lineage>
        <taxon>Bacteria</taxon>
        <taxon>Pseudomonadati</taxon>
        <taxon>Bacteroidota</taxon>
        <taxon>Sphingobacteriia</taxon>
        <taxon>Sphingobacteriales</taxon>
        <taxon>Sphingobacteriaceae</taxon>
        <taxon>Pedobacter</taxon>
    </lineage>
</organism>
<protein>
    <submittedName>
        <fullName evidence="1">Uncharacterized protein</fullName>
    </submittedName>
</protein>
<dbReference type="OrthoDB" id="9984463at2"/>
<evidence type="ECO:0000313" key="1">
    <source>
        <dbReference type="EMBL" id="TCD01229.1"/>
    </source>
</evidence>
<name>A0A4R0NM14_9SPHI</name>
<proteinExistence type="predicted"/>
<sequence>MNKRAKINENTTTRLKVLVNKIDNPEIRNIVEQVLNVEISYRSSDRQNFPMKNIRDIINNSALVKQIR</sequence>